<feature type="site" description="Important for substrate specificity" evidence="4">
    <location>
        <position position="81"/>
    </location>
</feature>
<evidence type="ECO:0000313" key="6">
    <source>
        <dbReference type="Proteomes" id="UP000244925"/>
    </source>
</evidence>
<evidence type="ECO:0000256" key="4">
    <source>
        <dbReference type="HAMAP-Rule" id="MF_00528"/>
    </source>
</evidence>
<dbReference type="GO" id="GO:0005737">
    <property type="term" value="C:cytoplasm"/>
    <property type="evidence" value="ECO:0007669"/>
    <property type="project" value="UniProtKB-SubCell"/>
</dbReference>
<dbReference type="GO" id="GO:0036218">
    <property type="term" value="F:dTTP diphosphatase activity"/>
    <property type="evidence" value="ECO:0007669"/>
    <property type="project" value="RHEA"/>
</dbReference>
<protein>
    <recommendedName>
        <fullName evidence="4">dTTP/UTP pyrophosphatase</fullName>
        <shortName evidence="4">dTTPase/UTPase</shortName>
        <ecNumber evidence="4">3.6.1.9</ecNumber>
    </recommendedName>
    <alternativeName>
        <fullName evidence="4">Nucleoside triphosphate pyrophosphatase</fullName>
    </alternativeName>
    <alternativeName>
        <fullName evidence="4">Nucleotide pyrophosphatase</fullName>
        <shortName evidence="4">Nucleotide PPase</shortName>
    </alternativeName>
</protein>
<dbReference type="AlphaFoldDB" id="A0A2V1IV57"/>
<dbReference type="GO" id="GO:0036221">
    <property type="term" value="F:UTP diphosphatase activity"/>
    <property type="evidence" value="ECO:0007669"/>
    <property type="project" value="RHEA"/>
</dbReference>
<accession>A0A2V1IV57</accession>
<feature type="site" description="Important for substrate specificity" evidence="4">
    <location>
        <position position="163"/>
    </location>
</feature>
<comment type="subcellular location">
    <subcellularLocation>
        <location evidence="4">Cytoplasm</location>
    </subcellularLocation>
</comment>
<dbReference type="NCBIfam" id="TIGR00172">
    <property type="entry name" value="maf"/>
    <property type="match status" value="1"/>
</dbReference>
<dbReference type="EC" id="3.6.1.9" evidence="4"/>
<evidence type="ECO:0000256" key="1">
    <source>
        <dbReference type="ARBA" id="ARBA00001968"/>
    </source>
</evidence>
<reference evidence="6" key="1">
    <citation type="submission" date="2018-02" db="EMBL/GenBank/DDBJ databases">
        <authorList>
            <person name="Clavel T."/>
            <person name="Strowig T."/>
        </authorList>
    </citation>
    <scope>NUCLEOTIDE SEQUENCE [LARGE SCALE GENOMIC DNA]</scope>
    <source>
        <strain evidence="6">DSM 100764</strain>
    </source>
</reference>
<dbReference type="PIRSF" id="PIRSF006305">
    <property type="entry name" value="Maf"/>
    <property type="match status" value="1"/>
</dbReference>
<evidence type="ECO:0000256" key="2">
    <source>
        <dbReference type="ARBA" id="ARBA00022801"/>
    </source>
</evidence>
<proteinExistence type="inferred from homology"/>
<comment type="caution">
    <text evidence="4">Lacks conserved residue(s) required for the propagation of feature annotation.</text>
</comment>
<keyword evidence="6" id="KW-1185">Reference proteome</keyword>
<dbReference type="GeneID" id="93424509"/>
<comment type="catalytic activity">
    <reaction evidence="4">
        <text>dTTP + H2O = dTMP + diphosphate + H(+)</text>
        <dbReference type="Rhea" id="RHEA:28534"/>
        <dbReference type="ChEBI" id="CHEBI:15377"/>
        <dbReference type="ChEBI" id="CHEBI:15378"/>
        <dbReference type="ChEBI" id="CHEBI:33019"/>
        <dbReference type="ChEBI" id="CHEBI:37568"/>
        <dbReference type="ChEBI" id="CHEBI:63528"/>
        <dbReference type="EC" id="3.6.1.9"/>
    </reaction>
</comment>
<feature type="site" description="Important for substrate specificity" evidence="4">
    <location>
        <position position="21"/>
    </location>
</feature>
<comment type="cofactor">
    <cofactor evidence="1 4">
        <name>a divalent metal cation</name>
        <dbReference type="ChEBI" id="CHEBI:60240"/>
    </cofactor>
</comment>
<keyword evidence="4" id="KW-0963">Cytoplasm</keyword>
<dbReference type="EMBL" id="PUBV01000004">
    <property type="protein sequence ID" value="PWB08825.1"/>
    <property type="molecule type" value="Genomic_DNA"/>
</dbReference>
<comment type="caution">
    <text evidence="5">The sequence shown here is derived from an EMBL/GenBank/DDBJ whole genome shotgun (WGS) entry which is preliminary data.</text>
</comment>
<organism evidence="5 6">
    <name type="scientific">Paramuribaculum intestinale</name>
    <dbReference type="NCBI Taxonomy" id="2094151"/>
    <lineage>
        <taxon>Bacteria</taxon>
        <taxon>Pseudomonadati</taxon>
        <taxon>Bacteroidota</taxon>
        <taxon>Bacteroidia</taxon>
        <taxon>Bacteroidales</taxon>
        <taxon>Muribaculaceae</taxon>
        <taxon>Paramuribaculum</taxon>
    </lineage>
</organism>
<dbReference type="PANTHER" id="PTHR43213">
    <property type="entry name" value="BIFUNCTIONAL DTTP/UTP PYROPHOSPHATASE/METHYLTRANSFERASE PROTEIN-RELATED"/>
    <property type="match status" value="1"/>
</dbReference>
<name>A0A2V1IV57_9BACT</name>
<dbReference type="InterPro" id="IPR029001">
    <property type="entry name" value="ITPase-like_fam"/>
</dbReference>
<dbReference type="Proteomes" id="UP000244925">
    <property type="component" value="Unassembled WGS sequence"/>
</dbReference>
<evidence type="ECO:0000256" key="3">
    <source>
        <dbReference type="ARBA" id="ARBA00023080"/>
    </source>
</evidence>
<dbReference type="PANTHER" id="PTHR43213:SF5">
    <property type="entry name" value="BIFUNCTIONAL DTTP_UTP PYROPHOSPHATASE_METHYLTRANSFERASE PROTEIN-RELATED"/>
    <property type="match status" value="1"/>
</dbReference>
<dbReference type="Gene3D" id="3.90.950.10">
    <property type="match status" value="1"/>
</dbReference>
<dbReference type="SUPFAM" id="SSF52972">
    <property type="entry name" value="ITPase-like"/>
    <property type="match status" value="1"/>
</dbReference>
<keyword evidence="2 4" id="KW-0378">Hydrolase</keyword>
<comment type="function">
    <text evidence="4">Nucleoside triphosphate pyrophosphatase that hydrolyzes dTTP and UTP. May have a dual role in cell division arrest and in preventing the incorporation of modified nucleotides into cellular nucleic acids.</text>
</comment>
<keyword evidence="3 4" id="KW-0546">Nucleotide metabolism</keyword>
<sequence length="196" mass="21762">MENPLENLKRYNVKLASASPRRRELLGMLGIEFEVMRGIEVEESYPSTIALDYVPEYLARKKAAAYALQASPDDLIITADTVVILGGEVLGKPKSDEDARLMLKLMSNRVHQVVTGVAVVADGEIHSLSASTFVEFAPLTEEEIIWYVDQYRPLDKAGSYGIQEWIGAVGVSRIDGSFYNVMGLPVHRLYTLLKSL</sequence>
<feature type="active site" description="Proton acceptor" evidence="4">
    <location>
        <position position="80"/>
    </location>
</feature>
<gene>
    <name evidence="5" type="primary">maf</name>
    <name evidence="5" type="ORF">C5O25_02775</name>
</gene>
<dbReference type="Pfam" id="PF02545">
    <property type="entry name" value="Maf"/>
    <property type="match status" value="1"/>
</dbReference>
<dbReference type="InterPro" id="IPR003697">
    <property type="entry name" value="Maf-like"/>
</dbReference>
<comment type="similarity">
    <text evidence="4">Belongs to the Maf family. YhdE subfamily.</text>
</comment>
<dbReference type="CDD" id="cd00555">
    <property type="entry name" value="Maf"/>
    <property type="match status" value="1"/>
</dbReference>
<comment type="catalytic activity">
    <reaction evidence="4">
        <text>UTP + H2O = UMP + diphosphate + H(+)</text>
        <dbReference type="Rhea" id="RHEA:29395"/>
        <dbReference type="ChEBI" id="CHEBI:15377"/>
        <dbReference type="ChEBI" id="CHEBI:15378"/>
        <dbReference type="ChEBI" id="CHEBI:33019"/>
        <dbReference type="ChEBI" id="CHEBI:46398"/>
        <dbReference type="ChEBI" id="CHEBI:57865"/>
        <dbReference type="EC" id="3.6.1.9"/>
    </reaction>
</comment>
<evidence type="ECO:0000313" key="5">
    <source>
        <dbReference type="EMBL" id="PWB08825.1"/>
    </source>
</evidence>
<dbReference type="HAMAP" id="MF_00528">
    <property type="entry name" value="Maf"/>
    <property type="match status" value="1"/>
</dbReference>
<dbReference type="GO" id="GO:0009117">
    <property type="term" value="P:nucleotide metabolic process"/>
    <property type="evidence" value="ECO:0007669"/>
    <property type="project" value="UniProtKB-KW"/>
</dbReference>
<dbReference type="RefSeq" id="WP_107035213.1">
    <property type="nucleotide sequence ID" value="NZ_CAOLHR010000017.1"/>
</dbReference>